<dbReference type="GO" id="GO:0005628">
    <property type="term" value="C:prospore membrane"/>
    <property type="evidence" value="ECO:0007669"/>
    <property type="project" value="TreeGrafter"/>
</dbReference>
<feature type="domain" description="DUF7371" evidence="3">
    <location>
        <begin position="1054"/>
        <end position="1244"/>
    </location>
</feature>
<feature type="compositionally biased region" description="Pro residues" evidence="1">
    <location>
        <begin position="883"/>
        <end position="895"/>
    </location>
</feature>
<dbReference type="PANTHER" id="PTHR34292:SF1">
    <property type="entry name" value="OUTER SPORE WALL PROTEIN RRT8"/>
    <property type="match status" value="1"/>
</dbReference>
<dbReference type="PANTHER" id="PTHR34292">
    <property type="entry name" value="OUTER SPORE WALL PROTEIN LDS1"/>
    <property type="match status" value="1"/>
</dbReference>
<dbReference type="Proteomes" id="UP000076881">
    <property type="component" value="Unassembled WGS sequence"/>
</dbReference>
<feature type="transmembrane region" description="Helical" evidence="2">
    <location>
        <begin position="76"/>
        <end position="98"/>
    </location>
</feature>
<feature type="compositionally biased region" description="Low complexity" evidence="1">
    <location>
        <begin position="405"/>
        <end position="419"/>
    </location>
</feature>
<dbReference type="STRING" id="1081108.A0A168KNG5"/>
<dbReference type="InterPro" id="IPR052786">
    <property type="entry name" value="Spore_wall_assembly"/>
</dbReference>
<feature type="transmembrane region" description="Helical" evidence="2">
    <location>
        <begin position="216"/>
        <end position="238"/>
    </location>
</feature>
<evidence type="ECO:0000313" key="5">
    <source>
        <dbReference type="Proteomes" id="UP000076881"/>
    </source>
</evidence>
<proteinExistence type="predicted"/>
<keyword evidence="2" id="KW-1133">Transmembrane helix</keyword>
<dbReference type="InterPro" id="IPR055795">
    <property type="entry name" value="DUF7371"/>
</dbReference>
<accession>A0A168KNG5</accession>
<dbReference type="GO" id="GO:0005619">
    <property type="term" value="C:ascospore wall"/>
    <property type="evidence" value="ECO:0007669"/>
    <property type="project" value="TreeGrafter"/>
</dbReference>
<evidence type="ECO:0000259" key="3">
    <source>
        <dbReference type="Pfam" id="PF24086"/>
    </source>
</evidence>
<feature type="region of interest" description="Disordered" evidence="1">
    <location>
        <begin position="1011"/>
        <end position="1044"/>
    </location>
</feature>
<name>A0A168KNG5_CORDF</name>
<comment type="caution">
    <text evidence="4">The sequence shown here is derived from an EMBL/GenBank/DDBJ whole genome shotgun (WGS) entry which is preliminary data.</text>
</comment>
<evidence type="ECO:0000256" key="1">
    <source>
        <dbReference type="SAM" id="MobiDB-lite"/>
    </source>
</evidence>
<feature type="region of interest" description="Disordered" evidence="1">
    <location>
        <begin position="833"/>
        <end position="895"/>
    </location>
</feature>
<evidence type="ECO:0000313" key="4">
    <source>
        <dbReference type="EMBL" id="OAA81927.1"/>
    </source>
</evidence>
<feature type="region of interest" description="Disordered" evidence="1">
    <location>
        <begin position="383"/>
        <end position="425"/>
    </location>
</feature>
<dbReference type="OrthoDB" id="5385013at2759"/>
<gene>
    <name evidence="4" type="ORF">LEL_01472</name>
</gene>
<dbReference type="Pfam" id="PF24086">
    <property type="entry name" value="DUF7371"/>
    <property type="match status" value="1"/>
</dbReference>
<feature type="region of interest" description="Disordered" evidence="1">
    <location>
        <begin position="258"/>
        <end position="277"/>
    </location>
</feature>
<feature type="compositionally biased region" description="Low complexity" evidence="1">
    <location>
        <begin position="1024"/>
        <end position="1039"/>
    </location>
</feature>
<protein>
    <recommendedName>
        <fullName evidence="3">DUF7371 domain-containing protein</fullName>
    </recommendedName>
</protein>
<keyword evidence="5" id="KW-1185">Reference proteome</keyword>
<dbReference type="EMBL" id="AZHF01000001">
    <property type="protein sequence ID" value="OAA81927.1"/>
    <property type="molecule type" value="Genomic_DNA"/>
</dbReference>
<feature type="compositionally biased region" description="Pro residues" evidence="1">
    <location>
        <begin position="833"/>
        <end position="868"/>
    </location>
</feature>
<feature type="compositionally biased region" description="Low complexity" evidence="1">
    <location>
        <begin position="869"/>
        <end position="882"/>
    </location>
</feature>
<keyword evidence="2" id="KW-0812">Transmembrane</keyword>
<reference evidence="4 5" key="1">
    <citation type="journal article" date="2016" name="Genome Biol. Evol.">
        <title>Divergent and convergent evolution of fungal pathogenicity.</title>
        <authorList>
            <person name="Shang Y."/>
            <person name="Xiao G."/>
            <person name="Zheng P."/>
            <person name="Cen K."/>
            <person name="Zhan S."/>
            <person name="Wang C."/>
        </authorList>
    </citation>
    <scope>NUCLEOTIDE SEQUENCE [LARGE SCALE GENOMIC DNA]</scope>
    <source>
        <strain evidence="4 5">RCEF 1005</strain>
    </source>
</reference>
<sequence length="1286" mass="135153">MEPLISSRPVSYVRRAGRAASYPLRGIWYFSRTREFWPLFLGRLLPLSLISLVVYFILFAFAFLPQFAFLAIFHGWGAWVSAVVLVLGEGLVIIQGLFEGFFVDECRVDVFDATLIQNSLEDLVAPHRVLYPDAPNAVRMLGKPTSPAIYTPWSIIQIIELIVFLPLNLIPYVGTPGFIMITGTRLGKLAHYRYFQLRGLSKSEQKKELKRLGWENVWFGSVAMILELIPILSFFFLLTSSTGAALWTARMEHEARQRDLEAAADPAAPPPYTDSNTTPHSTLSGFFNTDWLSSMISLAVKGPFLGCWLFASLTLSSPEYSDNYSGPSVSSHSTTVSSFMADTCKAESTKTVFVTLSSLSKQSAASIPAGANVETTTITVSPVQSHAKTDAPVDAATTDSAPAYEPSSGPSSHSEASHPTSDVPSLEFSTVSRTILATHTVTLTVVPARKGPTSTESGAAYDAKSTGVSSAMTKSPSNVATCITHTVVGPDGRPTVVESIIITEPAATSASMVLGTAVPANSASATAPGVPVPSYSGTVTSGLPIHTSFTAIGPDGSPTIIDTTWIIPVPPTSVMSGLNPLPSEVISSGRVVSGLPSNAVSGATTENPTTSVMGTPTCTTVTVVGPDMRPTVTELTIIAPTGAPAATTSIIAPLPFVASASMTNLASQPPITSNSVVTTIIWKVIGADGTVSAIIQTITAPSGSTVAGIPTSLPTAVTADIPFPGATRSSGSVPFLTPYGAASTSGQGPASVVSIVSGVNSIPNLVPVPSGAGILPTITGEPPAYGLDTVLPLSSYETPIGSQKTIGASPIQYGTSSSDSDWISSILYGSFPTPTPPATPLPDTPVPGTPLPGTPVPGTPAPGTPAPGTPALTPEPTSESTPEPTPEMSPNPIPPVNPGEMTTLVTSTWTNVIPAQTTTYVIKFPLTTLATITVPRGSAFRKRLLRRQSSFETLFPFSNSTITPSTSTEDTPLTSSLTSELVTLITTTPSLTNTTPFPFTENTSLMSSLTSQSETPISTPPSPTSTIPTTSINTSTISPANPSSTVCASGGDKVGNSTVTFDNLLPGPLLNPAGDLWFSEGFLVAPPSSPPSDAYLPSSGSQLVEFLPPALVPDAPFDGAGDTAEISVGPYERSPCFRFNFYRASLGCAAEGVEQWCEFEFSAYTYNETSGSEASLSWSETKRVPACPNFPQGPCPLTPVQLDGYNNLASILISVRVGLELRAWWGDDLQIGWTDNTCEAASCRTNAIARRAKREVFSRASRRGVWQWTPNGVKKLDNDYVWSSFE</sequence>
<dbReference type="GO" id="GO:0005811">
    <property type="term" value="C:lipid droplet"/>
    <property type="evidence" value="ECO:0007669"/>
    <property type="project" value="TreeGrafter"/>
</dbReference>
<evidence type="ECO:0000256" key="2">
    <source>
        <dbReference type="SAM" id="Phobius"/>
    </source>
</evidence>
<keyword evidence="2" id="KW-0472">Membrane</keyword>
<feature type="transmembrane region" description="Helical" evidence="2">
    <location>
        <begin position="44"/>
        <end position="64"/>
    </location>
</feature>
<organism evidence="4 5">
    <name type="scientific">Akanthomyces lecanii RCEF 1005</name>
    <dbReference type="NCBI Taxonomy" id="1081108"/>
    <lineage>
        <taxon>Eukaryota</taxon>
        <taxon>Fungi</taxon>
        <taxon>Dikarya</taxon>
        <taxon>Ascomycota</taxon>
        <taxon>Pezizomycotina</taxon>
        <taxon>Sordariomycetes</taxon>
        <taxon>Hypocreomycetidae</taxon>
        <taxon>Hypocreales</taxon>
        <taxon>Cordycipitaceae</taxon>
        <taxon>Akanthomyces</taxon>
        <taxon>Cordyceps confragosa</taxon>
    </lineage>
</organism>